<dbReference type="Proteomes" id="UP000270866">
    <property type="component" value="Unassembled WGS sequence"/>
</dbReference>
<feature type="region of interest" description="Disordered" evidence="1">
    <location>
        <begin position="1"/>
        <end position="29"/>
    </location>
</feature>
<sequence>MLLGRLSRALDQQPRTRRPSGKHRESSTLELAAEHGRHGAFVSCRVWLRFAYNGTGRRVVKDGPHIQGYLPWTPSMNVAIDDQIDRLAALIDRSISISNRLIESIKSIGRSISKLDLNSGSSFSQSLRSTASHASWDILQEIIMVPMTHNIFRRRAGKVLGLDNDTRWNSWFLLLDAALDKEEHIKWYQDKYYDALVDDYLAPQDWQNLGETRNFLQPFWKITLLTEGYRSTLDRTLFTMDVLHKHYQQAFNKYKMNQQLLGPVLTSWHVFDKYYQLSDESPAYAAALILHPSRGKAHIQKNWPKAWHKKIFTGVKKLWDNEYKNLPTVYTTSSIVPALELDEYDLLAQELNVIGTEADVDEYETYTS</sequence>
<proteinExistence type="predicted"/>
<gene>
    <name evidence="2" type="ORF">BFJ65_g18490</name>
</gene>
<name>A0A3L6MR12_FUSOX</name>
<evidence type="ECO:0000313" key="3">
    <source>
        <dbReference type="Proteomes" id="UP000270866"/>
    </source>
</evidence>
<protein>
    <submittedName>
        <fullName evidence="2">Uncharacterized protein</fullName>
    </submittedName>
</protein>
<evidence type="ECO:0000256" key="1">
    <source>
        <dbReference type="SAM" id="MobiDB-lite"/>
    </source>
</evidence>
<comment type="caution">
    <text evidence="2">The sequence shown here is derived from an EMBL/GenBank/DDBJ whole genome shotgun (WGS) entry which is preliminary data.</text>
</comment>
<reference evidence="2 3" key="1">
    <citation type="journal article" date="2018" name="Sci. Rep.">
        <title>Characterisation of pathogen-specific regions and novel effector candidates in Fusarium oxysporum f. sp. cepae.</title>
        <authorList>
            <person name="Armitage A.D."/>
            <person name="Taylor A."/>
            <person name="Sobczyk M.K."/>
            <person name="Baxter L."/>
            <person name="Greenfield B.P."/>
            <person name="Bates H.J."/>
            <person name="Wilson F."/>
            <person name="Jackson A.C."/>
            <person name="Ott S."/>
            <person name="Harrison R.J."/>
            <person name="Clarkson J.P."/>
        </authorList>
    </citation>
    <scope>NUCLEOTIDE SEQUENCE [LARGE SCALE GENOMIC DNA]</scope>
    <source>
        <strain evidence="2 3">FoC_Fus2</strain>
    </source>
</reference>
<dbReference type="SUPFAM" id="SSF53098">
    <property type="entry name" value="Ribonuclease H-like"/>
    <property type="match status" value="1"/>
</dbReference>
<accession>A0A3L6MR12</accession>
<dbReference type="EMBL" id="MRCU01000020">
    <property type="protein sequence ID" value="RKK06592.1"/>
    <property type="molecule type" value="Genomic_DNA"/>
</dbReference>
<dbReference type="AlphaFoldDB" id="A0A3L6MR12"/>
<organism evidence="2 3">
    <name type="scientific">Fusarium oxysporum f. sp. cepae</name>
    <dbReference type="NCBI Taxonomy" id="396571"/>
    <lineage>
        <taxon>Eukaryota</taxon>
        <taxon>Fungi</taxon>
        <taxon>Dikarya</taxon>
        <taxon>Ascomycota</taxon>
        <taxon>Pezizomycotina</taxon>
        <taxon>Sordariomycetes</taxon>
        <taxon>Hypocreomycetidae</taxon>
        <taxon>Hypocreales</taxon>
        <taxon>Nectriaceae</taxon>
        <taxon>Fusarium</taxon>
        <taxon>Fusarium oxysporum species complex</taxon>
    </lineage>
</organism>
<evidence type="ECO:0000313" key="2">
    <source>
        <dbReference type="EMBL" id="RKK06592.1"/>
    </source>
</evidence>
<dbReference type="InterPro" id="IPR012337">
    <property type="entry name" value="RNaseH-like_sf"/>
</dbReference>